<gene>
    <name evidence="3" type="ORF">TTHERM_00732560</name>
</gene>
<accession>Q245F5</accession>
<evidence type="ECO:0000313" key="3">
    <source>
        <dbReference type="EMBL" id="EAS03409.1"/>
    </source>
</evidence>
<dbReference type="Pfam" id="PF19026">
    <property type="entry name" value="UBA_HYPK"/>
    <property type="match status" value="1"/>
</dbReference>
<dbReference type="OrthoDB" id="285219at2759"/>
<proteinExistence type="predicted"/>
<evidence type="ECO:0000259" key="2">
    <source>
        <dbReference type="Pfam" id="PF19026"/>
    </source>
</evidence>
<keyword evidence="1" id="KW-0175">Coiled coil</keyword>
<dbReference type="InterPro" id="IPR038922">
    <property type="entry name" value="HYPK_UBA"/>
</dbReference>
<dbReference type="Proteomes" id="UP000009168">
    <property type="component" value="Unassembled WGS sequence"/>
</dbReference>
<name>Q245F5_TETTS</name>
<reference evidence="4" key="1">
    <citation type="journal article" date="2006" name="PLoS Biol.">
        <title>Macronuclear genome sequence of the ciliate Tetrahymena thermophila, a model eukaryote.</title>
        <authorList>
            <person name="Eisen J.A."/>
            <person name="Coyne R.S."/>
            <person name="Wu M."/>
            <person name="Wu D."/>
            <person name="Thiagarajan M."/>
            <person name="Wortman J.R."/>
            <person name="Badger J.H."/>
            <person name="Ren Q."/>
            <person name="Amedeo P."/>
            <person name="Jones K.M."/>
            <person name="Tallon L.J."/>
            <person name="Delcher A.L."/>
            <person name="Salzberg S.L."/>
            <person name="Silva J.C."/>
            <person name="Haas B.J."/>
            <person name="Majoros W.H."/>
            <person name="Farzad M."/>
            <person name="Carlton J.M."/>
            <person name="Smith R.K. Jr."/>
            <person name="Garg J."/>
            <person name="Pearlman R.E."/>
            <person name="Karrer K.M."/>
            <person name="Sun L."/>
            <person name="Manning G."/>
            <person name="Elde N.C."/>
            <person name="Turkewitz A.P."/>
            <person name="Asai D.J."/>
            <person name="Wilkes D.E."/>
            <person name="Wang Y."/>
            <person name="Cai H."/>
            <person name="Collins K."/>
            <person name="Stewart B.A."/>
            <person name="Lee S.R."/>
            <person name="Wilamowska K."/>
            <person name="Weinberg Z."/>
            <person name="Ruzzo W.L."/>
            <person name="Wloga D."/>
            <person name="Gaertig J."/>
            <person name="Frankel J."/>
            <person name="Tsao C.-C."/>
            <person name="Gorovsky M.A."/>
            <person name="Keeling P.J."/>
            <person name="Waller R.F."/>
            <person name="Patron N.J."/>
            <person name="Cherry J.M."/>
            <person name="Stover N.A."/>
            <person name="Krieger C.J."/>
            <person name="del Toro C."/>
            <person name="Ryder H.F."/>
            <person name="Williamson S.C."/>
            <person name="Barbeau R.A."/>
            <person name="Hamilton E.P."/>
            <person name="Orias E."/>
        </authorList>
    </citation>
    <scope>NUCLEOTIDE SEQUENCE [LARGE SCALE GENOMIC DNA]</scope>
    <source>
        <strain evidence="4">SB210</strain>
    </source>
</reference>
<organism evidence="3 4">
    <name type="scientific">Tetrahymena thermophila (strain SB210)</name>
    <dbReference type="NCBI Taxonomy" id="312017"/>
    <lineage>
        <taxon>Eukaryota</taxon>
        <taxon>Sar</taxon>
        <taxon>Alveolata</taxon>
        <taxon>Ciliophora</taxon>
        <taxon>Intramacronucleata</taxon>
        <taxon>Oligohymenophorea</taxon>
        <taxon>Hymenostomatida</taxon>
        <taxon>Tetrahymenina</taxon>
        <taxon>Tetrahymenidae</taxon>
        <taxon>Tetrahymena</taxon>
    </lineage>
</organism>
<protein>
    <recommendedName>
        <fullName evidence="2">Nascent polypeptide-associated complex subunit alpha-like UBA domain-containing protein</fullName>
    </recommendedName>
</protein>
<feature type="domain" description="Nascent polypeptide-associated complex subunit alpha-like UBA" evidence="2">
    <location>
        <begin position="41"/>
        <end position="81"/>
    </location>
</feature>
<dbReference type="GeneID" id="7847073"/>
<feature type="coiled-coil region" evidence="1">
    <location>
        <begin position="19"/>
        <end position="46"/>
    </location>
</feature>
<dbReference type="InParanoid" id="Q245F5"/>
<dbReference type="InterPro" id="IPR044034">
    <property type="entry name" value="NAC-like_UBA"/>
</dbReference>
<dbReference type="KEGG" id="tet:TTHERM_00732560"/>
<dbReference type="HOGENOM" id="CLU_2547609_0_0_1"/>
<keyword evidence="4" id="KW-1185">Reference proteome</keyword>
<evidence type="ECO:0000313" key="4">
    <source>
        <dbReference type="Proteomes" id="UP000009168"/>
    </source>
</evidence>
<dbReference type="CDD" id="cd14361">
    <property type="entry name" value="UBA_HYPK"/>
    <property type="match status" value="1"/>
</dbReference>
<dbReference type="AlphaFoldDB" id="Q245F5"/>
<dbReference type="RefSeq" id="XP_001023654.1">
    <property type="nucleotide sequence ID" value="XM_001023654.3"/>
</dbReference>
<dbReference type="EMBL" id="GG662485">
    <property type="protein sequence ID" value="EAS03409.1"/>
    <property type="molecule type" value="Genomic_DNA"/>
</dbReference>
<evidence type="ECO:0000256" key="1">
    <source>
        <dbReference type="SAM" id="Coils"/>
    </source>
</evidence>
<sequence length="83" mass="9627">MSKQTETANKNLDKVTDYVEEQELKVENALSNLKEEKKVLIKLNDADVKFLEQNFDLDKIKAIEQLRLTEGDLQKAIQNLLHN</sequence>